<dbReference type="GO" id="GO:0005737">
    <property type="term" value="C:cytoplasm"/>
    <property type="evidence" value="ECO:0007669"/>
    <property type="project" value="TreeGrafter"/>
</dbReference>
<dbReference type="FunFam" id="3.90.980.10:FF:000001">
    <property type="entry name" value="DNA primase"/>
    <property type="match status" value="1"/>
</dbReference>
<dbReference type="Gene3D" id="1.20.50.20">
    <property type="entry name" value="DnaG, RNA polymerase domain, helical bundle"/>
    <property type="match status" value="1"/>
</dbReference>
<dbReference type="PANTHER" id="PTHR30313:SF2">
    <property type="entry name" value="DNA PRIMASE"/>
    <property type="match status" value="1"/>
</dbReference>
<evidence type="ECO:0000256" key="10">
    <source>
        <dbReference type="ARBA" id="ARBA00023125"/>
    </source>
</evidence>
<dbReference type="SMART" id="SM00400">
    <property type="entry name" value="ZnF_CHCC"/>
    <property type="match status" value="1"/>
</dbReference>
<dbReference type="InterPro" id="IPR013264">
    <property type="entry name" value="DNAG_N"/>
</dbReference>
<dbReference type="HAMAP" id="MF_00974">
    <property type="entry name" value="DNA_primase_DnaG"/>
    <property type="match status" value="1"/>
</dbReference>
<keyword evidence="7 12" id="KW-0863">Zinc-finger</keyword>
<dbReference type="InterPro" id="IPR006295">
    <property type="entry name" value="DNA_primase_DnaG"/>
</dbReference>
<keyword evidence="8 12" id="KW-0862">Zinc</keyword>
<keyword evidence="3 12" id="KW-0808">Transferase</keyword>
<evidence type="ECO:0000256" key="9">
    <source>
        <dbReference type="ARBA" id="ARBA00022842"/>
    </source>
</evidence>
<evidence type="ECO:0000256" key="2">
    <source>
        <dbReference type="ARBA" id="ARBA00022515"/>
    </source>
</evidence>
<evidence type="ECO:0000256" key="11">
    <source>
        <dbReference type="ARBA" id="ARBA00023163"/>
    </source>
</evidence>
<accession>A0A1G6DIJ0</accession>
<dbReference type="SMART" id="SM00766">
    <property type="entry name" value="DnaG_DnaB_bind"/>
    <property type="match status" value="1"/>
</dbReference>
<comment type="function">
    <text evidence="12">RNA polymerase that catalyzes the synthesis of short RNA molecules used as primers for DNA polymerase during DNA replication.</text>
</comment>
<dbReference type="FunFam" id="3.40.1360.10:FF:000002">
    <property type="entry name" value="DNA primase"/>
    <property type="match status" value="1"/>
</dbReference>
<evidence type="ECO:0000313" key="15">
    <source>
        <dbReference type="Proteomes" id="UP000199626"/>
    </source>
</evidence>
<dbReference type="PANTHER" id="PTHR30313">
    <property type="entry name" value="DNA PRIMASE"/>
    <property type="match status" value="1"/>
</dbReference>
<keyword evidence="11 12" id="KW-0804">Transcription</keyword>
<dbReference type="GO" id="GO:0006269">
    <property type="term" value="P:DNA replication, synthesis of primer"/>
    <property type="evidence" value="ECO:0007669"/>
    <property type="project" value="UniProtKB-UniRule"/>
</dbReference>
<organism evidence="14 15">
    <name type="scientific">Pseudidiomarina indica</name>
    <dbReference type="NCBI Taxonomy" id="1159017"/>
    <lineage>
        <taxon>Bacteria</taxon>
        <taxon>Pseudomonadati</taxon>
        <taxon>Pseudomonadota</taxon>
        <taxon>Gammaproteobacteria</taxon>
        <taxon>Alteromonadales</taxon>
        <taxon>Idiomarinaceae</taxon>
        <taxon>Pseudidiomarina</taxon>
    </lineage>
</organism>
<dbReference type="InterPro" id="IPR034151">
    <property type="entry name" value="TOPRIM_DnaG_bac"/>
</dbReference>
<reference evidence="15" key="1">
    <citation type="submission" date="2016-10" db="EMBL/GenBank/DDBJ databases">
        <authorList>
            <person name="Varghese N."/>
            <person name="Submissions S."/>
        </authorList>
    </citation>
    <scope>NUCLEOTIDE SEQUENCE [LARGE SCALE GENOMIC DNA]</scope>
    <source>
        <strain evidence="15">CGMCC 1.10824</strain>
    </source>
</reference>
<comment type="catalytic activity">
    <reaction evidence="12">
        <text>ssDNA + n NTP = ssDNA/pppN(pN)n-1 hybrid + (n-1) diphosphate.</text>
        <dbReference type="EC" id="2.7.7.101"/>
    </reaction>
</comment>
<dbReference type="PROSITE" id="PS50880">
    <property type="entry name" value="TOPRIM"/>
    <property type="match status" value="1"/>
</dbReference>
<dbReference type="Pfam" id="PF08278">
    <property type="entry name" value="DnaG_DnaB_bind"/>
    <property type="match status" value="1"/>
</dbReference>
<dbReference type="Pfam" id="PF10410">
    <property type="entry name" value="DnaB_bind"/>
    <property type="match status" value="1"/>
</dbReference>
<dbReference type="Gene3D" id="3.40.1360.10">
    <property type="match status" value="1"/>
</dbReference>
<evidence type="ECO:0000256" key="7">
    <source>
        <dbReference type="ARBA" id="ARBA00022771"/>
    </source>
</evidence>
<dbReference type="InterPro" id="IPR050219">
    <property type="entry name" value="DnaG_primase"/>
</dbReference>
<dbReference type="Pfam" id="PF13155">
    <property type="entry name" value="Toprim_2"/>
    <property type="match status" value="1"/>
</dbReference>
<keyword evidence="10 12" id="KW-0238">DNA-binding</keyword>
<name>A0A1G6DIJ0_9GAMM</name>
<dbReference type="EMBL" id="FMXN01000010">
    <property type="protein sequence ID" value="SDB44946.1"/>
    <property type="molecule type" value="Genomic_DNA"/>
</dbReference>
<comment type="subunit">
    <text evidence="12">Monomer. Interacts with DnaB.</text>
</comment>
<dbReference type="InterPro" id="IPR019475">
    <property type="entry name" value="DNA_primase_DnaB-bd"/>
</dbReference>
<keyword evidence="4 12" id="KW-0548">Nucleotidyltransferase</keyword>
<sequence length="583" mass="66448">MAGLIPKSFIQDLIERADVVEVVDSRVPLKKAGKNYQACCPFHHEKTPSFTVAPDKQFYHCFGCGEHGNALDFLMKFDGLEFPEAVEELAHMLGLEVPRETSSNPAADARKRAQEASDYEQMERAAKFFTHQLRHHQNSSQVIDYLKGRGISGETVKQFQIGYAPDGWDGLLKALGTDQRSRQQLIDLKLINRNDQGRHYDFFRDRLMFPIRDRRGRVVGFGGRILQGDGPKYLNSPETRIFHKGRELYGLYEARQAYRELPQVVIVEGYMDVVALAQAGINFAVASLGTATTTEQLQLLFRATRQVTCCYDGDRAGRDAAWRALENALPLLHDGIELKFLFLPEGEDPDSLVRKEGADGFLQRLAQAQSFTDYFFSHLTDTIDIQSDAGKSLLLKQAKPLLERVASDFYRQTLMERLARLLRREVSQLSTLIQGVATTKLHQPQLKMTPMRRAIALLIQHPEIGKEVPLHPELTGLKQPGIKLLLKLHEQTHQGYHSTAQLLELWRGDRAEKALRHLASWEHHLSPDRVAQEFFDVFGYFIDLFVEQRANELLEKEQQAPLSRAERQEYLALIQYLKDSAAR</sequence>
<dbReference type="SUPFAM" id="SSF56731">
    <property type="entry name" value="DNA primase core"/>
    <property type="match status" value="1"/>
</dbReference>
<proteinExistence type="inferred from homology"/>
<evidence type="ECO:0000256" key="4">
    <source>
        <dbReference type="ARBA" id="ARBA00022695"/>
    </source>
</evidence>
<feature type="domain" description="Toprim" evidence="13">
    <location>
        <begin position="262"/>
        <end position="344"/>
    </location>
</feature>
<gene>
    <name evidence="12" type="primary">dnaG</name>
    <name evidence="14" type="ORF">SAMN02927930_01735</name>
</gene>
<protein>
    <recommendedName>
        <fullName evidence="12">DNA primase</fullName>
        <ecNumber evidence="12">2.7.7.101</ecNumber>
    </recommendedName>
</protein>
<dbReference type="Pfam" id="PF01807">
    <property type="entry name" value="Zn_ribbon_DnaG"/>
    <property type="match status" value="1"/>
</dbReference>
<dbReference type="GO" id="GO:0008270">
    <property type="term" value="F:zinc ion binding"/>
    <property type="evidence" value="ECO:0007669"/>
    <property type="project" value="UniProtKB-UniRule"/>
</dbReference>
<dbReference type="Gene3D" id="3.90.580.10">
    <property type="entry name" value="Zinc finger, CHC2-type domain"/>
    <property type="match status" value="1"/>
</dbReference>
<keyword evidence="9" id="KW-0460">Magnesium</keyword>
<keyword evidence="5 12" id="KW-0235">DNA replication</keyword>
<dbReference type="OrthoDB" id="9803773at2"/>
<dbReference type="GO" id="GO:0003677">
    <property type="term" value="F:DNA binding"/>
    <property type="evidence" value="ECO:0007669"/>
    <property type="project" value="UniProtKB-KW"/>
</dbReference>
<dbReference type="InterPro" id="IPR037068">
    <property type="entry name" value="DNA_primase_core_N_sf"/>
</dbReference>
<evidence type="ECO:0000259" key="13">
    <source>
        <dbReference type="PROSITE" id="PS50880"/>
    </source>
</evidence>
<dbReference type="SMART" id="SM00493">
    <property type="entry name" value="TOPRIM"/>
    <property type="match status" value="1"/>
</dbReference>
<keyword evidence="1 12" id="KW-0240">DNA-directed RNA polymerase</keyword>
<dbReference type="Pfam" id="PF08275">
    <property type="entry name" value="DNAG_N"/>
    <property type="match status" value="1"/>
</dbReference>
<evidence type="ECO:0000256" key="8">
    <source>
        <dbReference type="ARBA" id="ARBA00022833"/>
    </source>
</evidence>
<dbReference type="InterPro" id="IPR036977">
    <property type="entry name" value="DNA_primase_Znf_CHC2"/>
</dbReference>
<dbReference type="EC" id="2.7.7.101" evidence="12"/>
<comment type="domain">
    <text evidence="12">Contains an N-terminal zinc-binding domain, a central core domain that contains the primase activity, and a C-terminal DnaB-binding domain.</text>
</comment>
<dbReference type="Proteomes" id="UP000199626">
    <property type="component" value="Unassembled WGS sequence"/>
</dbReference>
<dbReference type="InterPro" id="IPR013173">
    <property type="entry name" value="DNA_primase_DnaG_DnaB-bd_dom"/>
</dbReference>
<evidence type="ECO:0000256" key="12">
    <source>
        <dbReference type="HAMAP-Rule" id="MF_00974"/>
    </source>
</evidence>
<dbReference type="Gene3D" id="1.10.860.10">
    <property type="entry name" value="DNAb Helicase, Chain A"/>
    <property type="match status" value="1"/>
</dbReference>
<feature type="zinc finger region" description="CHC2-type" evidence="12">
    <location>
        <begin position="40"/>
        <end position="64"/>
    </location>
</feature>
<evidence type="ECO:0000256" key="6">
    <source>
        <dbReference type="ARBA" id="ARBA00022723"/>
    </source>
</evidence>
<dbReference type="SUPFAM" id="SSF57783">
    <property type="entry name" value="Zinc beta-ribbon"/>
    <property type="match status" value="1"/>
</dbReference>
<evidence type="ECO:0000256" key="1">
    <source>
        <dbReference type="ARBA" id="ARBA00022478"/>
    </source>
</evidence>
<comment type="cofactor">
    <cofactor evidence="12">
        <name>Zn(2+)</name>
        <dbReference type="ChEBI" id="CHEBI:29105"/>
    </cofactor>
    <text evidence="12">Binds 1 zinc ion per monomer.</text>
</comment>
<dbReference type="GO" id="GO:1990077">
    <property type="term" value="C:primosome complex"/>
    <property type="evidence" value="ECO:0007669"/>
    <property type="project" value="UniProtKB-KW"/>
</dbReference>
<dbReference type="Gene3D" id="3.90.980.10">
    <property type="entry name" value="DNA primase, catalytic core, N-terminal domain"/>
    <property type="match status" value="1"/>
</dbReference>
<dbReference type="GO" id="GO:0003899">
    <property type="term" value="F:DNA-directed RNA polymerase activity"/>
    <property type="evidence" value="ECO:0007669"/>
    <property type="project" value="UniProtKB-UniRule"/>
</dbReference>
<dbReference type="AlphaFoldDB" id="A0A1G6DIJ0"/>
<keyword evidence="15" id="KW-1185">Reference proteome</keyword>
<keyword evidence="6 12" id="KW-0479">Metal-binding</keyword>
<dbReference type="FunFam" id="3.90.580.10:FF:000001">
    <property type="entry name" value="DNA primase"/>
    <property type="match status" value="1"/>
</dbReference>
<dbReference type="InterPro" id="IPR030846">
    <property type="entry name" value="DnaG_bac"/>
</dbReference>
<dbReference type="NCBIfam" id="TIGR01391">
    <property type="entry name" value="dnaG"/>
    <property type="match status" value="1"/>
</dbReference>
<evidence type="ECO:0000256" key="3">
    <source>
        <dbReference type="ARBA" id="ARBA00022679"/>
    </source>
</evidence>
<dbReference type="InterPro" id="IPR016136">
    <property type="entry name" value="DNA_helicase_N/primase_C"/>
</dbReference>
<dbReference type="InterPro" id="IPR006171">
    <property type="entry name" value="TOPRIM_dom"/>
</dbReference>
<evidence type="ECO:0000256" key="5">
    <source>
        <dbReference type="ARBA" id="ARBA00022705"/>
    </source>
</evidence>
<comment type="similarity">
    <text evidence="12">Belongs to the DnaG primase family.</text>
</comment>
<dbReference type="RefSeq" id="WP_092593666.1">
    <property type="nucleotide sequence ID" value="NZ_FMXN01000010.1"/>
</dbReference>
<dbReference type="CDD" id="cd03364">
    <property type="entry name" value="TOPRIM_DnaG_primases"/>
    <property type="match status" value="1"/>
</dbReference>
<keyword evidence="2 12" id="KW-0639">Primosome</keyword>
<evidence type="ECO:0000313" key="14">
    <source>
        <dbReference type="EMBL" id="SDB44946.1"/>
    </source>
</evidence>
<dbReference type="SUPFAM" id="SSF117023">
    <property type="entry name" value="DNA primase DnaG, C-terminal domain"/>
    <property type="match status" value="1"/>
</dbReference>
<dbReference type="STRING" id="1159017.SAMN02927930_01735"/>
<dbReference type="InterPro" id="IPR002694">
    <property type="entry name" value="Znf_CHC2"/>
</dbReference>
<dbReference type="GO" id="GO:0000428">
    <property type="term" value="C:DNA-directed RNA polymerase complex"/>
    <property type="evidence" value="ECO:0007669"/>
    <property type="project" value="UniProtKB-KW"/>
</dbReference>